<dbReference type="AlphaFoldDB" id="A0AAW0LAC2"/>
<name>A0AAW0LAC2_QUESU</name>
<organism evidence="2 3">
    <name type="scientific">Quercus suber</name>
    <name type="common">Cork oak</name>
    <dbReference type="NCBI Taxonomy" id="58331"/>
    <lineage>
        <taxon>Eukaryota</taxon>
        <taxon>Viridiplantae</taxon>
        <taxon>Streptophyta</taxon>
        <taxon>Embryophyta</taxon>
        <taxon>Tracheophyta</taxon>
        <taxon>Spermatophyta</taxon>
        <taxon>Magnoliopsida</taxon>
        <taxon>eudicotyledons</taxon>
        <taxon>Gunneridae</taxon>
        <taxon>Pentapetalae</taxon>
        <taxon>rosids</taxon>
        <taxon>fabids</taxon>
        <taxon>Fagales</taxon>
        <taxon>Fagaceae</taxon>
        <taxon>Quercus</taxon>
    </lineage>
</organism>
<reference evidence="2 3" key="1">
    <citation type="journal article" date="2018" name="Sci. Data">
        <title>The draft genome sequence of cork oak.</title>
        <authorList>
            <person name="Ramos A.M."/>
            <person name="Usie A."/>
            <person name="Barbosa P."/>
            <person name="Barros P.M."/>
            <person name="Capote T."/>
            <person name="Chaves I."/>
            <person name="Simoes F."/>
            <person name="Abreu I."/>
            <person name="Carrasquinho I."/>
            <person name="Faro C."/>
            <person name="Guimaraes J.B."/>
            <person name="Mendonca D."/>
            <person name="Nobrega F."/>
            <person name="Rodrigues L."/>
            <person name="Saibo N.J.M."/>
            <person name="Varela M.C."/>
            <person name="Egas C."/>
            <person name="Matos J."/>
            <person name="Miguel C.M."/>
            <person name="Oliveira M.M."/>
            <person name="Ricardo C.P."/>
            <person name="Goncalves S."/>
        </authorList>
    </citation>
    <scope>NUCLEOTIDE SEQUENCE [LARGE SCALE GENOMIC DNA]</scope>
    <source>
        <strain evidence="3">cv. HL8</strain>
    </source>
</reference>
<gene>
    <name evidence="2" type="ORF">CFP56_006108</name>
</gene>
<dbReference type="EMBL" id="PKMF04000134">
    <property type="protein sequence ID" value="KAK7847891.1"/>
    <property type="molecule type" value="Genomic_DNA"/>
</dbReference>
<comment type="caution">
    <text evidence="2">The sequence shown here is derived from an EMBL/GenBank/DDBJ whole genome shotgun (WGS) entry which is preliminary data.</text>
</comment>
<dbReference type="Proteomes" id="UP000237347">
    <property type="component" value="Unassembled WGS sequence"/>
</dbReference>
<protein>
    <submittedName>
        <fullName evidence="2">Uncharacterized protein</fullName>
    </submittedName>
</protein>
<feature type="region of interest" description="Disordered" evidence="1">
    <location>
        <begin position="33"/>
        <end position="65"/>
    </location>
</feature>
<keyword evidence="3" id="KW-1185">Reference proteome</keyword>
<evidence type="ECO:0000313" key="3">
    <source>
        <dbReference type="Proteomes" id="UP000237347"/>
    </source>
</evidence>
<sequence length="113" mass="12256">MEGEYVMKELVKFGVPPDIAICKKAKTQLQPITHSLLSPPPAGQPKSSCLHRQPTSNPILSPPPANHLNLPLSPLPAHPLSAASPFDCSLITLIPSRTEEDFLAFVYKLPNLV</sequence>
<proteinExistence type="predicted"/>
<evidence type="ECO:0000313" key="2">
    <source>
        <dbReference type="EMBL" id="KAK7847891.1"/>
    </source>
</evidence>
<accession>A0AAW0LAC2</accession>
<evidence type="ECO:0000256" key="1">
    <source>
        <dbReference type="SAM" id="MobiDB-lite"/>
    </source>
</evidence>